<keyword evidence="3" id="KW-0560">Oxidoreductase</keyword>
<dbReference type="PRINTS" id="PR00081">
    <property type="entry name" value="GDHRDH"/>
</dbReference>
<gene>
    <name evidence="5" type="ORF">XA68_18273</name>
</gene>
<name>A0A2A9P294_OPHUN</name>
<evidence type="ECO:0000256" key="4">
    <source>
        <dbReference type="SAM" id="MobiDB-lite"/>
    </source>
</evidence>
<protein>
    <recommendedName>
        <fullName evidence="7">2-deoxy-D-gluconate 3-dehydrogenase</fullName>
    </recommendedName>
</protein>
<evidence type="ECO:0000256" key="2">
    <source>
        <dbReference type="ARBA" id="ARBA00022857"/>
    </source>
</evidence>
<dbReference type="PROSITE" id="PS00061">
    <property type="entry name" value="ADH_SHORT"/>
    <property type="match status" value="1"/>
</dbReference>
<evidence type="ECO:0008006" key="7">
    <source>
        <dbReference type="Google" id="ProtNLM"/>
    </source>
</evidence>
<dbReference type="Gene3D" id="3.40.50.720">
    <property type="entry name" value="NAD(P)-binding Rossmann-like Domain"/>
    <property type="match status" value="1"/>
</dbReference>
<dbReference type="AlphaFoldDB" id="A0A2A9P294"/>
<evidence type="ECO:0000313" key="5">
    <source>
        <dbReference type="EMBL" id="PFH55458.1"/>
    </source>
</evidence>
<dbReference type="PRINTS" id="PR00080">
    <property type="entry name" value="SDRFAMILY"/>
</dbReference>
<dbReference type="GO" id="GO:0016616">
    <property type="term" value="F:oxidoreductase activity, acting on the CH-OH group of donors, NAD or NADP as acceptor"/>
    <property type="evidence" value="ECO:0007669"/>
    <property type="project" value="TreeGrafter"/>
</dbReference>
<sequence length="324" mass="34566">MLETRPSSRMTYPRVECRIAPLGNRARHRRADIRSDVPANHKDDGSAPRPLSGVKTPKEGFSAMASSSIFSLQGQTAVVTGCSRGIGQAVAIGLAEAGADIILVQRHDSSTVTKDAVEALGRRAWIYTADMASPEQVSALTPRLLADGHEIRILVTCAGIQRRHPCEHFPDSDFNEVLQVNLNAVFTLCRDMGAHMLSLEPSPTTGRRGSIVNFASLLTFQGGLTVPAYAASKGAVGQLTKSFANEWTARGVTVNAVAPGYIETEMNTALLNNPERLAGINARIPAGRWGAPDDFKGSVVYLASKASAYVSGHTLVVDGGWMGR</sequence>
<dbReference type="OrthoDB" id="294295at2759"/>
<reference evidence="5 6" key="1">
    <citation type="journal article" date="2015" name="BMC Genomics">
        <title>Gene expression during zombie ant biting behavior reflects the complexity underlying fungal parasitic behavioral manipulation.</title>
        <authorList>
            <person name="de Bekker C."/>
            <person name="Ohm R.A."/>
            <person name="Loreto R.G."/>
            <person name="Sebastian A."/>
            <person name="Albert I."/>
            <person name="Merrow M."/>
            <person name="Brachmann A."/>
            <person name="Hughes D.P."/>
        </authorList>
    </citation>
    <scope>NUCLEOTIDE SEQUENCE [LARGE SCALE GENOMIC DNA]</scope>
    <source>
        <strain evidence="5 6">SC16a</strain>
    </source>
</reference>
<keyword evidence="2" id="KW-0521">NADP</keyword>
<feature type="compositionally biased region" description="Basic and acidic residues" evidence="4">
    <location>
        <begin position="32"/>
        <end position="46"/>
    </location>
</feature>
<feature type="region of interest" description="Disordered" evidence="4">
    <location>
        <begin position="27"/>
        <end position="56"/>
    </location>
</feature>
<organism evidence="5 6">
    <name type="scientific">Ophiocordyceps unilateralis</name>
    <name type="common">Zombie-ant fungus</name>
    <name type="synonym">Torrubia unilateralis</name>
    <dbReference type="NCBI Taxonomy" id="268505"/>
    <lineage>
        <taxon>Eukaryota</taxon>
        <taxon>Fungi</taxon>
        <taxon>Dikarya</taxon>
        <taxon>Ascomycota</taxon>
        <taxon>Pezizomycotina</taxon>
        <taxon>Sordariomycetes</taxon>
        <taxon>Hypocreomycetidae</taxon>
        <taxon>Hypocreales</taxon>
        <taxon>Ophiocordycipitaceae</taxon>
        <taxon>Ophiocordyceps</taxon>
    </lineage>
</organism>
<dbReference type="STRING" id="268505.A0A2A9P294"/>
<dbReference type="SUPFAM" id="SSF51735">
    <property type="entry name" value="NAD(P)-binding Rossmann-fold domains"/>
    <property type="match status" value="1"/>
</dbReference>
<comment type="caution">
    <text evidence="5">The sequence shown here is derived from an EMBL/GenBank/DDBJ whole genome shotgun (WGS) entry which is preliminary data.</text>
</comment>
<dbReference type="Pfam" id="PF13561">
    <property type="entry name" value="adh_short_C2"/>
    <property type="match status" value="1"/>
</dbReference>
<dbReference type="FunFam" id="3.40.50.720:FF:000398">
    <property type="entry name" value="Probable 2-deoxy-D-gluconate 3-dehydrogenase"/>
    <property type="match status" value="1"/>
</dbReference>
<dbReference type="Proteomes" id="UP000037136">
    <property type="component" value="Unassembled WGS sequence"/>
</dbReference>
<keyword evidence="6" id="KW-1185">Reference proteome</keyword>
<dbReference type="PANTHER" id="PTHR42760">
    <property type="entry name" value="SHORT-CHAIN DEHYDROGENASES/REDUCTASES FAMILY MEMBER"/>
    <property type="match status" value="1"/>
</dbReference>
<dbReference type="InterPro" id="IPR002347">
    <property type="entry name" value="SDR_fam"/>
</dbReference>
<dbReference type="InterPro" id="IPR036291">
    <property type="entry name" value="NAD(P)-bd_dom_sf"/>
</dbReference>
<accession>A0A2A9P294</accession>
<evidence type="ECO:0000313" key="6">
    <source>
        <dbReference type="Proteomes" id="UP000037136"/>
    </source>
</evidence>
<dbReference type="InterPro" id="IPR020904">
    <property type="entry name" value="Sc_DH/Rdtase_CS"/>
</dbReference>
<evidence type="ECO:0000256" key="3">
    <source>
        <dbReference type="ARBA" id="ARBA00023002"/>
    </source>
</evidence>
<dbReference type="PANTHER" id="PTHR42760:SF5">
    <property type="entry name" value="2-DEHYDRO-3-DEOXY-D-GLUCONATE 5-DEHYDROGENASE"/>
    <property type="match status" value="1"/>
</dbReference>
<dbReference type="EMBL" id="LAZP02000906">
    <property type="protein sequence ID" value="PFH55458.1"/>
    <property type="molecule type" value="Genomic_DNA"/>
</dbReference>
<reference evidence="5 6" key="2">
    <citation type="journal article" date="2017" name="Sci. Rep.">
        <title>Ant-infecting Ophiocordyceps genomes reveal a high diversity of potential behavioral manipulation genes and a possible major role for enterotoxins.</title>
        <authorList>
            <person name="de Bekker C."/>
            <person name="Ohm R.A."/>
            <person name="Evans H.C."/>
            <person name="Brachmann A."/>
            <person name="Hughes D.P."/>
        </authorList>
    </citation>
    <scope>NUCLEOTIDE SEQUENCE [LARGE SCALE GENOMIC DNA]</scope>
    <source>
        <strain evidence="5 6">SC16a</strain>
    </source>
</reference>
<comment type="similarity">
    <text evidence="1">Belongs to the short-chain dehydrogenases/reductases (SDR) family.</text>
</comment>
<proteinExistence type="inferred from homology"/>
<evidence type="ECO:0000256" key="1">
    <source>
        <dbReference type="ARBA" id="ARBA00006484"/>
    </source>
</evidence>